<gene>
    <name evidence="2" type="ORF">PAHAL_6G128700</name>
</gene>
<sequence length="69" mass="7298">MGGAGGKGTEHHVRALMEKLNLTAEEEEMAAFSDEEDDGGGVGRTGTDRKGSFAGCWRSLTYGNNFTSV</sequence>
<accession>A0A2T8IG49</accession>
<proteinExistence type="predicted"/>
<dbReference type="Proteomes" id="UP000243499">
    <property type="component" value="Chromosome 6"/>
</dbReference>
<reference evidence="2" key="1">
    <citation type="submission" date="2018-04" db="EMBL/GenBank/DDBJ databases">
        <title>WGS assembly of Panicum hallii.</title>
        <authorList>
            <person name="Lovell J."/>
            <person name="Jenkins J."/>
            <person name="Lowry D."/>
            <person name="Mamidi S."/>
            <person name="Sreedasyam A."/>
            <person name="Weng X."/>
            <person name="Barry K."/>
            <person name="Bonette J."/>
            <person name="Campitelli B."/>
            <person name="Daum C."/>
            <person name="Gordon S."/>
            <person name="Gould B."/>
            <person name="Lipzen A."/>
            <person name="Macqueen A."/>
            <person name="Palacio-Mejia J."/>
            <person name="Plott C."/>
            <person name="Shakirov E."/>
            <person name="Shu S."/>
            <person name="Yoshinaga Y."/>
            <person name="Zane M."/>
            <person name="Rokhsar D."/>
            <person name="Grimwood J."/>
            <person name="Schmutz J."/>
            <person name="Juenger T."/>
        </authorList>
    </citation>
    <scope>NUCLEOTIDE SEQUENCE [LARGE SCALE GENOMIC DNA]</scope>
    <source>
        <strain evidence="2">FIL2</strain>
    </source>
</reference>
<dbReference type="Gramene" id="PVH36639">
    <property type="protein sequence ID" value="PVH36639"/>
    <property type="gene ID" value="PAHAL_6G128700"/>
</dbReference>
<evidence type="ECO:0000256" key="1">
    <source>
        <dbReference type="SAM" id="MobiDB-lite"/>
    </source>
</evidence>
<feature type="compositionally biased region" description="Acidic residues" evidence="1">
    <location>
        <begin position="29"/>
        <end position="39"/>
    </location>
</feature>
<protein>
    <submittedName>
        <fullName evidence="2">Uncharacterized protein</fullName>
    </submittedName>
</protein>
<feature type="region of interest" description="Disordered" evidence="1">
    <location>
        <begin position="29"/>
        <end position="48"/>
    </location>
</feature>
<organism evidence="2">
    <name type="scientific">Panicum hallii</name>
    <dbReference type="NCBI Taxonomy" id="206008"/>
    <lineage>
        <taxon>Eukaryota</taxon>
        <taxon>Viridiplantae</taxon>
        <taxon>Streptophyta</taxon>
        <taxon>Embryophyta</taxon>
        <taxon>Tracheophyta</taxon>
        <taxon>Spermatophyta</taxon>
        <taxon>Magnoliopsida</taxon>
        <taxon>Liliopsida</taxon>
        <taxon>Poales</taxon>
        <taxon>Poaceae</taxon>
        <taxon>PACMAD clade</taxon>
        <taxon>Panicoideae</taxon>
        <taxon>Panicodae</taxon>
        <taxon>Paniceae</taxon>
        <taxon>Panicinae</taxon>
        <taxon>Panicum</taxon>
        <taxon>Panicum sect. Panicum</taxon>
    </lineage>
</organism>
<evidence type="ECO:0000313" key="2">
    <source>
        <dbReference type="EMBL" id="PVH36639.1"/>
    </source>
</evidence>
<name>A0A2T8IG49_9POAL</name>
<dbReference type="EMBL" id="CM008051">
    <property type="protein sequence ID" value="PVH36639.1"/>
    <property type="molecule type" value="Genomic_DNA"/>
</dbReference>
<dbReference type="AlphaFoldDB" id="A0A2T8IG49"/>